<reference evidence="3" key="1">
    <citation type="submission" date="2024-05" db="EMBL/GenBank/DDBJ databases">
        <authorList>
            <person name="Kim S."/>
            <person name="Heo J."/>
            <person name="Choi H."/>
            <person name="Choi Y."/>
            <person name="Kwon S.-W."/>
            <person name="Kim Y."/>
        </authorList>
    </citation>
    <scope>NUCLEOTIDE SEQUENCE</scope>
    <source>
        <strain evidence="3">KACC 23699</strain>
    </source>
</reference>
<evidence type="ECO:0000313" key="3">
    <source>
        <dbReference type="EMBL" id="XBO42607.1"/>
    </source>
</evidence>
<protein>
    <recommendedName>
        <fullName evidence="4">Glucanase</fullName>
    </recommendedName>
</protein>
<proteinExistence type="predicted"/>
<sequence>MSTRNPTRALIGVLTALLLGATACCHPPALPFLGSSPSARPLPPAAAGPTSAPPRPSGTPLPKVTLTSLKNLDPYQRVGRLLHSQGTAVWWETDLVARWLEGPASFDRAVQRVALLSREPGTAGIKVADELGYHDGLSTPAQAKQFLTDTRAALKAAAPHVPLLVDVVVLELGCLPRSSGSIECVQHARAVAPAATYAAITTYLQAGLIDHLSVSTGLGVPDSYPGGDLALAQNRAWSYIAQGPWPSLTVLQSRKALAVPNGYHGNTTQDVATFVTTPQSRGAKATDLWTWRQRYQGSVVSLFGNHPTQNPLWPALLAARAQGAHLFTHMTPSEMPTNLAALAAECQLASQVFSDVFVAAGTG</sequence>
<feature type="region of interest" description="Disordered" evidence="1">
    <location>
        <begin position="41"/>
        <end position="62"/>
    </location>
</feature>
<feature type="signal peptide" evidence="2">
    <location>
        <begin position="1"/>
        <end position="25"/>
    </location>
</feature>
<organism evidence="3">
    <name type="scientific">Pedococcus sp. KACC 23699</name>
    <dbReference type="NCBI Taxonomy" id="3149228"/>
    <lineage>
        <taxon>Bacteria</taxon>
        <taxon>Bacillati</taxon>
        <taxon>Actinomycetota</taxon>
        <taxon>Actinomycetes</taxon>
        <taxon>Micrococcales</taxon>
        <taxon>Intrasporangiaceae</taxon>
        <taxon>Pedococcus</taxon>
    </lineage>
</organism>
<dbReference type="EMBL" id="CP157483">
    <property type="protein sequence ID" value="XBO42607.1"/>
    <property type="molecule type" value="Genomic_DNA"/>
</dbReference>
<evidence type="ECO:0000256" key="1">
    <source>
        <dbReference type="SAM" id="MobiDB-lite"/>
    </source>
</evidence>
<keyword evidence="2" id="KW-0732">Signal</keyword>
<accession>A0AAU7JQD5</accession>
<gene>
    <name evidence="3" type="ORF">ABEG17_13640</name>
</gene>
<dbReference type="PROSITE" id="PS51257">
    <property type="entry name" value="PROKAR_LIPOPROTEIN"/>
    <property type="match status" value="1"/>
</dbReference>
<name>A0AAU7JQD5_9MICO</name>
<evidence type="ECO:0008006" key="4">
    <source>
        <dbReference type="Google" id="ProtNLM"/>
    </source>
</evidence>
<dbReference type="AlphaFoldDB" id="A0AAU7JQD5"/>
<feature type="chain" id="PRO_5043772832" description="Glucanase" evidence="2">
    <location>
        <begin position="26"/>
        <end position="363"/>
    </location>
</feature>
<dbReference type="RefSeq" id="WP_406830027.1">
    <property type="nucleotide sequence ID" value="NZ_CP157483.1"/>
</dbReference>
<evidence type="ECO:0000256" key="2">
    <source>
        <dbReference type="SAM" id="SignalP"/>
    </source>
</evidence>
<feature type="compositionally biased region" description="Pro residues" evidence="1">
    <location>
        <begin position="41"/>
        <end position="59"/>
    </location>
</feature>